<feature type="compositionally biased region" description="Low complexity" evidence="1">
    <location>
        <begin position="234"/>
        <end position="244"/>
    </location>
</feature>
<organism evidence="2 3">
    <name type="scientific">Prymnesium parvum</name>
    <name type="common">Toxic golden alga</name>
    <dbReference type="NCBI Taxonomy" id="97485"/>
    <lineage>
        <taxon>Eukaryota</taxon>
        <taxon>Haptista</taxon>
        <taxon>Haptophyta</taxon>
        <taxon>Prymnesiophyceae</taxon>
        <taxon>Prymnesiales</taxon>
        <taxon>Prymnesiaceae</taxon>
        <taxon>Prymnesium</taxon>
    </lineage>
</organism>
<sequence>MATAALSRDDGEEEPPLPPWLEAHSEGTYISVRARAEQEQLMEQTLVALQRWRQEEWMSAERISTEHISTERISTEHISTERISTARVEHISTLTMKTEVRWRHSLDAGVPLMSTDDGRPALRYEAEPEPPPEPPPAPGVRWVLRGAPALRDEPACAPRFEWVPGGFDCRARTPQALINMFRKYETRDKDGEALGGPRKTKRRNWGGKGREYHPSLNADRHEIGGRSTSHDHAGAAGASTHGHTYPSTHMRGGSWPVQGTTRSDDAWWHGMRTLEAVTGPECLNGASTGL</sequence>
<name>A0AB34IEY9_PRYPA</name>
<feature type="region of interest" description="Disordered" evidence="1">
    <location>
        <begin position="1"/>
        <end position="22"/>
    </location>
</feature>
<proteinExistence type="predicted"/>
<feature type="region of interest" description="Disordered" evidence="1">
    <location>
        <begin position="189"/>
        <end position="259"/>
    </location>
</feature>
<gene>
    <name evidence="2" type="ORF">AB1Y20_016364</name>
</gene>
<dbReference type="Proteomes" id="UP001515480">
    <property type="component" value="Unassembled WGS sequence"/>
</dbReference>
<protein>
    <submittedName>
        <fullName evidence="2">Uncharacterized protein</fullName>
    </submittedName>
</protein>
<dbReference type="EMBL" id="JBGBPQ010000029">
    <property type="protein sequence ID" value="KAL1496409.1"/>
    <property type="molecule type" value="Genomic_DNA"/>
</dbReference>
<evidence type="ECO:0000313" key="2">
    <source>
        <dbReference type="EMBL" id="KAL1496409.1"/>
    </source>
</evidence>
<accession>A0AB34IEY9</accession>
<evidence type="ECO:0000256" key="1">
    <source>
        <dbReference type="SAM" id="MobiDB-lite"/>
    </source>
</evidence>
<evidence type="ECO:0000313" key="3">
    <source>
        <dbReference type="Proteomes" id="UP001515480"/>
    </source>
</evidence>
<comment type="caution">
    <text evidence="2">The sequence shown here is derived from an EMBL/GenBank/DDBJ whole genome shotgun (WGS) entry which is preliminary data.</text>
</comment>
<dbReference type="AlphaFoldDB" id="A0AB34IEY9"/>
<feature type="compositionally biased region" description="Basic and acidic residues" evidence="1">
    <location>
        <begin position="208"/>
        <end position="233"/>
    </location>
</feature>
<reference evidence="2 3" key="1">
    <citation type="journal article" date="2024" name="Science">
        <title>Giant polyketide synthase enzymes in the biosynthesis of giant marine polyether toxins.</title>
        <authorList>
            <person name="Fallon T.R."/>
            <person name="Shende V.V."/>
            <person name="Wierzbicki I.H."/>
            <person name="Pendleton A.L."/>
            <person name="Watervoot N.F."/>
            <person name="Auber R.P."/>
            <person name="Gonzalez D.J."/>
            <person name="Wisecaver J.H."/>
            <person name="Moore B.S."/>
        </authorList>
    </citation>
    <scope>NUCLEOTIDE SEQUENCE [LARGE SCALE GENOMIC DNA]</scope>
    <source>
        <strain evidence="2 3">12B1</strain>
    </source>
</reference>
<keyword evidence="3" id="KW-1185">Reference proteome</keyword>